<dbReference type="GO" id="GO:0071949">
    <property type="term" value="F:FAD binding"/>
    <property type="evidence" value="ECO:0007669"/>
    <property type="project" value="InterPro"/>
</dbReference>
<dbReference type="Gene3D" id="3.30.70.2520">
    <property type="match status" value="1"/>
</dbReference>
<dbReference type="PROSITE" id="PS51387">
    <property type="entry name" value="FAD_PCMH"/>
    <property type="match status" value="1"/>
</dbReference>
<keyword evidence="6" id="KW-1185">Reference proteome</keyword>
<dbReference type="InterPro" id="IPR006094">
    <property type="entry name" value="Oxid_FAD_bind_N"/>
</dbReference>
<proteinExistence type="predicted"/>
<dbReference type="InterPro" id="IPR016167">
    <property type="entry name" value="FAD-bd_PCMH_sub1"/>
</dbReference>
<dbReference type="EMBL" id="JALJOU010000024">
    <property type="protein sequence ID" value="KAK9836984.1"/>
    <property type="molecule type" value="Genomic_DNA"/>
</dbReference>
<evidence type="ECO:0000313" key="6">
    <source>
        <dbReference type="Proteomes" id="UP001445335"/>
    </source>
</evidence>
<dbReference type="InterPro" id="IPR036318">
    <property type="entry name" value="FAD-bd_PCMH-like_sf"/>
</dbReference>
<evidence type="ECO:0000256" key="2">
    <source>
        <dbReference type="ARBA" id="ARBA00005147"/>
    </source>
</evidence>
<dbReference type="GO" id="GO:0003885">
    <property type="term" value="F:D-arabinono-1,4-lactone oxidase activity"/>
    <property type="evidence" value="ECO:0007669"/>
    <property type="project" value="InterPro"/>
</dbReference>
<organism evidence="5 6">
    <name type="scientific">Elliptochloris bilobata</name>
    <dbReference type="NCBI Taxonomy" id="381761"/>
    <lineage>
        <taxon>Eukaryota</taxon>
        <taxon>Viridiplantae</taxon>
        <taxon>Chlorophyta</taxon>
        <taxon>core chlorophytes</taxon>
        <taxon>Trebouxiophyceae</taxon>
        <taxon>Trebouxiophyceae incertae sedis</taxon>
        <taxon>Elliptochloris clade</taxon>
        <taxon>Elliptochloris</taxon>
    </lineage>
</organism>
<evidence type="ECO:0000256" key="3">
    <source>
        <dbReference type="ARBA" id="ARBA00023002"/>
    </source>
</evidence>
<dbReference type="Pfam" id="PF01565">
    <property type="entry name" value="FAD_binding_4"/>
    <property type="match status" value="1"/>
</dbReference>
<accession>A0AAW1RSW9</accession>
<dbReference type="Proteomes" id="UP001445335">
    <property type="component" value="Unassembled WGS sequence"/>
</dbReference>
<evidence type="ECO:0000259" key="4">
    <source>
        <dbReference type="PROSITE" id="PS51387"/>
    </source>
</evidence>
<sequence>MGISAKIGGLSPSDLLGQPHWDRIAAYSQRWAESLAVYPPSSISEQERLLTRLLTVWLTAAASAGVRLPAAGPLFTQQGAAAQLKPLLPPFLSDFTLSTQGSPLKDGRWGLLDGHLAWQNWGGSLPPARLGRLLVPHTPGEVAAAVSAAAAAGRRVRAVGKGHTWTPMFFDADGDTDVIFTTLLRLPSGQRIEMAGLSASGAPLVRIAAGVTAGELSQYVTDHAADLGNAALPADVVIESVRYAGVISMGCHGSSKDFGAIPDFVESLTAINGRGQPVVYDVTHAHFSQARTALGLMGIITEITMRLASVEHEPDKPFVTMSYSYNAMNNLFGPAGSPAKLKALVERHYSIELFWWSLNNASIKGFLPAAWDPYADRLMVYMTDRAAAPEGTLPTTYSSKTDVVANLETALGYVATSVGMQTGNLAVQALAPRLIFQTLQSLINRSGLMTLPAAIHYGRGAVDQFKIYDFEMYFRVDADFAVPFAAWNAAVTVAREMLVERSSNALNVALEARFIAQSAVVMSPAYHTGDALFFCVEITAVEGTPGWSELQQRVFNAWTGLNGTLAPPKPHWAKWTNFGQSSAGNDSALQPGLSVIDKYAQQVFAEQIAAFKPAVAAADPKGVFRNSWLAAMFGLVGK</sequence>
<reference evidence="5 6" key="1">
    <citation type="journal article" date="2024" name="Nat. Commun.">
        <title>Phylogenomics reveals the evolutionary origins of lichenization in chlorophyte algae.</title>
        <authorList>
            <person name="Puginier C."/>
            <person name="Libourel C."/>
            <person name="Otte J."/>
            <person name="Skaloud P."/>
            <person name="Haon M."/>
            <person name="Grisel S."/>
            <person name="Petersen M."/>
            <person name="Berrin J.G."/>
            <person name="Delaux P.M."/>
            <person name="Dal Grande F."/>
            <person name="Keller J."/>
        </authorList>
    </citation>
    <scope>NUCLEOTIDE SEQUENCE [LARGE SCALE GENOMIC DNA]</scope>
    <source>
        <strain evidence="5 6">SAG 245.80</strain>
    </source>
</reference>
<dbReference type="SUPFAM" id="SSF56176">
    <property type="entry name" value="FAD-binding/transporter-associated domain-like"/>
    <property type="match status" value="1"/>
</dbReference>
<evidence type="ECO:0000313" key="5">
    <source>
        <dbReference type="EMBL" id="KAK9836984.1"/>
    </source>
</evidence>
<dbReference type="PANTHER" id="PTHR43762">
    <property type="entry name" value="L-GULONOLACTONE OXIDASE"/>
    <property type="match status" value="1"/>
</dbReference>
<dbReference type="InterPro" id="IPR016169">
    <property type="entry name" value="FAD-bd_PCMH_sub2"/>
</dbReference>
<dbReference type="InterPro" id="IPR016166">
    <property type="entry name" value="FAD-bd_PCMH"/>
</dbReference>
<dbReference type="Gene3D" id="3.30.43.10">
    <property type="entry name" value="Uridine Diphospho-n-acetylenolpyruvylglucosamine Reductase, domain 2"/>
    <property type="match status" value="1"/>
</dbReference>
<comment type="cofactor">
    <cofactor evidence="1">
        <name>FAD</name>
        <dbReference type="ChEBI" id="CHEBI:57692"/>
    </cofactor>
</comment>
<dbReference type="Pfam" id="PF04030">
    <property type="entry name" value="ALO"/>
    <property type="match status" value="1"/>
</dbReference>
<dbReference type="GO" id="GO:0016020">
    <property type="term" value="C:membrane"/>
    <property type="evidence" value="ECO:0007669"/>
    <property type="project" value="InterPro"/>
</dbReference>
<evidence type="ECO:0000256" key="1">
    <source>
        <dbReference type="ARBA" id="ARBA00001974"/>
    </source>
</evidence>
<comment type="pathway">
    <text evidence="2">Cofactor biosynthesis; L-ascorbate biosynthesis.</text>
</comment>
<protein>
    <recommendedName>
        <fullName evidence="4">FAD-binding PCMH-type domain-containing protein</fullName>
    </recommendedName>
</protein>
<dbReference type="AlphaFoldDB" id="A0AAW1RSW9"/>
<comment type="caution">
    <text evidence="5">The sequence shown here is derived from an EMBL/GenBank/DDBJ whole genome shotgun (WGS) entry which is preliminary data.</text>
</comment>
<dbReference type="InterPro" id="IPR007173">
    <property type="entry name" value="ALO_C"/>
</dbReference>
<gene>
    <name evidence="5" type="ORF">WJX81_004351</name>
</gene>
<dbReference type="PANTHER" id="PTHR43762:SF1">
    <property type="entry name" value="D-ARABINONO-1,4-LACTONE OXIDASE"/>
    <property type="match status" value="1"/>
</dbReference>
<feature type="domain" description="FAD-binding PCMH-type" evidence="4">
    <location>
        <begin position="122"/>
        <end position="310"/>
    </location>
</feature>
<dbReference type="Gene3D" id="3.30.465.10">
    <property type="match status" value="1"/>
</dbReference>
<keyword evidence="3" id="KW-0560">Oxidoreductase</keyword>
<name>A0AAW1RSW9_9CHLO</name>
<dbReference type="InterPro" id="IPR010031">
    <property type="entry name" value="FAD_lactone_oxidase-like"/>
</dbReference>